<dbReference type="EMBL" id="RHLK01000005">
    <property type="protein sequence ID" value="MVP00210.1"/>
    <property type="molecule type" value="Genomic_DNA"/>
</dbReference>
<dbReference type="AlphaFoldDB" id="A0A7X3FID6"/>
<dbReference type="InterPro" id="IPR013658">
    <property type="entry name" value="SGL"/>
</dbReference>
<dbReference type="Proteomes" id="UP000490800">
    <property type="component" value="Unassembled WGS sequence"/>
</dbReference>
<name>A0A7X3FID6_9BACL</name>
<dbReference type="Pfam" id="PF08450">
    <property type="entry name" value="SGL"/>
    <property type="match status" value="1"/>
</dbReference>
<comment type="caution">
    <text evidence="2">The sequence shown here is derived from an EMBL/GenBank/DDBJ whole genome shotgun (WGS) entry which is preliminary data.</text>
</comment>
<accession>A0A7X3FID6</accession>
<proteinExistence type="predicted"/>
<gene>
    <name evidence="2" type="ORF">EDM21_11870</name>
</gene>
<dbReference type="OrthoDB" id="2633250at2"/>
<protein>
    <submittedName>
        <fullName evidence="2">SMP-30/gluconolactonase/LRE family protein</fullName>
    </submittedName>
</protein>
<feature type="domain" description="SMP-30/Gluconolactonase/LRE-like region" evidence="1">
    <location>
        <begin position="24"/>
        <end position="259"/>
    </location>
</feature>
<reference evidence="2 3" key="1">
    <citation type="journal article" date="2019" name="Microorganisms">
        <title>Paenibacillus lutrae sp. nov., A Chitinolytic Species Isolated from A River Otter in Castril Natural Park, Granada, Spain.</title>
        <authorList>
            <person name="Rodriguez M."/>
            <person name="Reina J.C."/>
            <person name="Bejar V."/>
            <person name="Llamas I."/>
        </authorList>
    </citation>
    <scope>NUCLEOTIDE SEQUENCE [LARGE SCALE GENOMIC DNA]</scope>
    <source>
        <strain evidence="2 3">N10</strain>
    </source>
</reference>
<sequence length="284" mass="30840">MENKEQLFTSRVLTEPQGFTSGIEGPGCDAQGILYAVNYAEQGTIGRVTPKGDCSVFLNMPGTSIGNGIRFTRAGEMLIADYVNHNVWKVDMATKAMTVLGHSPDMNQPNDIAITATDIVLASDPNWGNNTGNIWRITPDGTVTLLESNMGTTNGIEVSADEKTLYVNESVQRRIWAYDLSADGSVSNKRLFIEFPDFGLDGMRCDAQGNVYCTRFGKGTIVKISPAGKILKEIQLHGKNCTNLTFGGRDGRTVYVTVADNGNIETFRVDIPGRDRVLCGAVTL</sequence>
<dbReference type="SUPFAM" id="SSF63829">
    <property type="entry name" value="Calcium-dependent phosphotriesterase"/>
    <property type="match status" value="1"/>
</dbReference>
<dbReference type="RefSeq" id="WP_157335668.1">
    <property type="nucleotide sequence ID" value="NZ_RHLK01000005.1"/>
</dbReference>
<dbReference type="PANTHER" id="PTHR47572:SF5">
    <property type="entry name" value="BLR2277 PROTEIN"/>
    <property type="match status" value="1"/>
</dbReference>
<dbReference type="InterPro" id="IPR051262">
    <property type="entry name" value="SMP-30/CGR1_Lactonase"/>
</dbReference>
<organism evidence="2 3">
    <name type="scientific">Paenibacillus lutrae</name>
    <dbReference type="NCBI Taxonomy" id="2078573"/>
    <lineage>
        <taxon>Bacteria</taxon>
        <taxon>Bacillati</taxon>
        <taxon>Bacillota</taxon>
        <taxon>Bacilli</taxon>
        <taxon>Bacillales</taxon>
        <taxon>Paenibacillaceae</taxon>
        <taxon>Paenibacillus</taxon>
    </lineage>
</organism>
<dbReference type="PANTHER" id="PTHR47572">
    <property type="entry name" value="LIPOPROTEIN-RELATED"/>
    <property type="match status" value="1"/>
</dbReference>
<keyword evidence="3" id="KW-1185">Reference proteome</keyword>
<evidence type="ECO:0000313" key="3">
    <source>
        <dbReference type="Proteomes" id="UP000490800"/>
    </source>
</evidence>
<dbReference type="InterPro" id="IPR011042">
    <property type="entry name" value="6-blade_b-propeller_TolB-like"/>
</dbReference>
<evidence type="ECO:0000313" key="2">
    <source>
        <dbReference type="EMBL" id="MVP00210.1"/>
    </source>
</evidence>
<dbReference type="Gene3D" id="2.120.10.30">
    <property type="entry name" value="TolB, C-terminal domain"/>
    <property type="match status" value="1"/>
</dbReference>
<evidence type="ECO:0000259" key="1">
    <source>
        <dbReference type="Pfam" id="PF08450"/>
    </source>
</evidence>